<comment type="caution">
    <text evidence="2">The sequence shown here is derived from an EMBL/GenBank/DDBJ whole genome shotgun (WGS) entry which is preliminary data.</text>
</comment>
<reference evidence="2 3" key="1">
    <citation type="submission" date="2019-06" db="EMBL/GenBank/DDBJ databases">
        <title>Biocontrol Bacillus strains from Vietnam.</title>
        <authorList>
            <person name="Borriss R."/>
            <person name="Lasch P."/>
            <person name="Thanh Tam L.T."/>
        </authorList>
    </citation>
    <scope>NUCLEOTIDE SEQUENCE [LARGE SCALE GENOMIC DNA]</scope>
    <source>
        <strain evidence="2 3">A8</strain>
    </source>
</reference>
<evidence type="ECO:0000313" key="3">
    <source>
        <dbReference type="Proteomes" id="UP000309400"/>
    </source>
</evidence>
<organism evidence="2 3">
    <name type="scientific">Bacillus cereus</name>
    <dbReference type="NCBI Taxonomy" id="1396"/>
    <lineage>
        <taxon>Bacteria</taxon>
        <taxon>Bacillati</taxon>
        <taxon>Bacillota</taxon>
        <taxon>Bacilli</taxon>
        <taxon>Bacillales</taxon>
        <taxon>Bacillaceae</taxon>
        <taxon>Bacillus</taxon>
        <taxon>Bacillus cereus group</taxon>
    </lineage>
</organism>
<dbReference type="Proteomes" id="UP000309400">
    <property type="component" value="Unassembled WGS sequence"/>
</dbReference>
<dbReference type="InterPro" id="IPR024983">
    <property type="entry name" value="CHAT_dom"/>
</dbReference>
<dbReference type="Pfam" id="PF12770">
    <property type="entry name" value="CHAT"/>
    <property type="match status" value="1"/>
</dbReference>
<proteinExistence type="predicted"/>
<accession>A0ABD7RH70</accession>
<evidence type="ECO:0000313" key="2">
    <source>
        <dbReference type="EMBL" id="TNC01020.1"/>
    </source>
</evidence>
<name>A0ABD7RH70_BACCE</name>
<dbReference type="AlphaFoldDB" id="A0ABD7RH70"/>
<gene>
    <name evidence="2" type="ORF">FHG65_08745</name>
</gene>
<dbReference type="EMBL" id="VDDR01000003">
    <property type="protein sequence ID" value="TNC01020.1"/>
    <property type="molecule type" value="Genomic_DNA"/>
</dbReference>
<protein>
    <submittedName>
        <fullName evidence="2">CHAT domain-containing protein</fullName>
    </submittedName>
</protein>
<feature type="domain" description="CHAT" evidence="1">
    <location>
        <begin position="465"/>
        <end position="574"/>
    </location>
</feature>
<evidence type="ECO:0000259" key="1">
    <source>
        <dbReference type="Pfam" id="PF12770"/>
    </source>
</evidence>
<sequence length="694" mass="78918">MNVNLTMNVNLNPEEQKLLEGIRLNYYVVMDSKKERRINFQKHIYSEYHSDLLPALWYCLHLPRSGLDVISLAPSMIIERIQLQHNIILISSESSEEQLAYFRELPPTLFLSEDSCYEEACRLSEEHLPYLGCVNLSNLTSELLNEQWNNIGQKVKNLKESVNLLDVTPRLFSELERSALPITFLTNQTLDTKTVLEILEKDKYNFSLRAIVTQRQIAALNVFERYNSQGIRPNHIKMLREIEEERQATGFPLIITLPGTPSKGGAYGLNQRDDESTQEEKSLIDFLGLQRAIALGGVWLEGESLNKDIFRRLYFLEEHFHEDCIKSKFMWNSLQGFGRVLKRHLGIDNLQDYISGCSEIIAITDFPIGLAILPGFSDPICSLVPISYRPLTPLVDTFRYGVTGSSEHYIGAGRGFKVLIIECLAQDDRIREASDIGWKMLIDNCRTNELIEVHYKEVDSIKDIETLLTELTDIDILVISAHGQYNGKNFAGLSVGDEFWMPDRETTVPPVVILSACHVAPKGRGAYTVSDAFLNAGALAVLGTLIPVNVRHNAHLTNRFFMYISQVLKGNFSSRNIAEVLARVISSNTVYDVLGTSEKLRVWAYEKNGESKAPIEEYYERLDVSFGQVHSQTISILKEIAKGTEMEVYLESVLQSQGYISESFFYIFSGYPENVIIENRAIKGMIDDRFINFQ</sequence>
<dbReference type="RefSeq" id="WP_139019789.1">
    <property type="nucleotide sequence ID" value="NZ_JARPPZ010000010.1"/>
</dbReference>